<proteinExistence type="predicted"/>
<dbReference type="EMBL" id="VFIA01000005">
    <property type="protein sequence ID" value="MBC3790695.1"/>
    <property type="molecule type" value="Genomic_DNA"/>
</dbReference>
<dbReference type="Proteomes" id="UP000700732">
    <property type="component" value="Unassembled WGS sequence"/>
</dbReference>
<feature type="signal peptide" evidence="1">
    <location>
        <begin position="1"/>
        <end position="18"/>
    </location>
</feature>
<keyword evidence="3" id="KW-1185">Reference proteome</keyword>
<feature type="chain" id="PRO_5045556141" description="Lipoprotein" evidence="1">
    <location>
        <begin position="19"/>
        <end position="235"/>
    </location>
</feature>
<evidence type="ECO:0000313" key="3">
    <source>
        <dbReference type="Proteomes" id="UP000700732"/>
    </source>
</evidence>
<accession>A0ABR6W2E4</accession>
<dbReference type="RefSeq" id="WP_235985391.1">
    <property type="nucleotide sequence ID" value="NZ_VFIA01000005.1"/>
</dbReference>
<protein>
    <recommendedName>
        <fullName evidence="4">Lipoprotein</fullName>
    </recommendedName>
</protein>
<reference evidence="2 3" key="1">
    <citation type="submission" date="2019-06" db="EMBL/GenBank/DDBJ databases">
        <title>Spirosoma utsteinense sp. nov. isolated from Antarctic ice-free soils.</title>
        <authorList>
            <person name="Tahon G."/>
        </authorList>
    </citation>
    <scope>NUCLEOTIDE SEQUENCE [LARGE SCALE GENOMIC DNA]</scope>
    <source>
        <strain evidence="2 3">LMG 31447</strain>
    </source>
</reference>
<organism evidence="2 3">
    <name type="scientific">Spirosoma utsteinense</name>
    <dbReference type="NCBI Taxonomy" id="2585773"/>
    <lineage>
        <taxon>Bacteria</taxon>
        <taxon>Pseudomonadati</taxon>
        <taxon>Bacteroidota</taxon>
        <taxon>Cytophagia</taxon>
        <taxon>Cytophagales</taxon>
        <taxon>Cytophagaceae</taxon>
        <taxon>Spirosoma</taxon>
    </lineage>
</organism>
<keyword evidence="1" id="KW-0732">Signal</keyword>
<evidence type="ECO:0008006" key="4">
    <source>
        <dbReference type="Google" id="ProtNLM"/>
    </source>
</evidence>
<gene>
    <name evidence="2" type="ORF">FH603_1186</name>
</gene>
<evidence type="ECO:0000313" key="2">
    <source>
        <dbReference type="EMBL" id="MBC3790695.1"/>
    </source>
</evidence>
<sequence length="235" mass="25631">MKRFAKPALALITFFSIACQDNSTITPVPVTGVLLDNSFASTQNGWEGDVSDYGVEQQSLIEFSFTHTNLPAPLDQSQKSLRVFGRNRSDDLFMFVRKQLTGLAPNTDYKLQFDVELASKYPSSSFGIGGSPGSSVFLKAGATATKPEKVLDGNFYHLSVDKGTQSEEGKVTSLLGNVGTGKDVEEYTLIQRSNKEQPLTARTNAQGELWVFVGTDSGFEGDQALYYSRIKVTAL</sequence>
<name>A0ABR6W2E4_9BACT</name>
<comment type="caution">
    <text evidence="2">The sequence shown here is derived from an EMBL/GenBank/DDBJ whole genome shotgun (WGS) entry which is preliminary data.</text>
</comment>
<dbReference type="PROSITE" id="PS51257">
    <property type="entry name" value="PROKAR_LIPOPROTEIN"/>
    <property type="match status" value="1"/>
</dbReference>
<evidence type="ECO:0000256" key="1">
    <source>
        <dbReference type="SAM" id="SignalP"/>
    </source>
</evidence>